<evidence type="ECO:0000313" key="2">
    <source>
        <dbReference type="EMBL" id="KAF8653163.1"/>
    </source>
</evidence>
<dbReference type="OrthoDB" id="693072at2759"/>
<sequence length="246" mass="28104">MDLLSLLDPLFRSAENHAASVQEPQAAASITTTSLSCPQPHTSGASGRSLSSVSRIWARLEFDWGYTYYIRLDHQGSFHTYPDLGGPYQSLKEAHKAIDRHLDEVRDPKMYKFLNVVIRRGLYWPDGTSKRRSKSRAMQKSRDQMHQMVKALLDKYNEDYHLLGDLAYELKDVLSFESISEHKSWYYHLNFSTNSKAADDSDCSTSNIFFAEVEHLRHQGGHIELSVCCFYALDPISKGILYILSS</sequence>
<dbReference type="PANTHER" id="PTHR33326">
    <property type="entry name" value="OS05G0543800 PROTEIN"/>
    <property type="match status" value="1"/>
</dbReference>
<feature type="domain" description="DUF3615" evidence="1">
    <location>
        <begin position="149"/>
        <end position="229"/>
    </location>
</feature>
<dbReference type="AlphaFoldDB" id="A0A835DYG5"/>
<protein>
    <recommendedName>
        <fullName evidence="1">DUF3615 domain-containing protein</fullName>
    </recommendedName>
</protein>
<keyword evidence="3" id="KW-1185">Reference proteome</keyword>
<organism evidence="2 3">
    <name type="scientific">Digitaria exilis</name>
    <dbReference type="NCBI Taxonomy" id="1010633"/>
    <lineage>
        <taxon>Eukaryota</taxon>
        <taxon>Viridiplantae</taxon>
        <taxon>Streptophyta</taxon>
        <taxon>Embryophyta</taxon>
        <taxon>Tracheophyta</taxon>
        <taxon>Spermatophyta</taxon>
        <taxon>Magnoliopsida</taxon>
        <taxon>Liliopsida</taxon>
        <taxon>Poales</taxon>
        <taxon>Poaceae</taxon>
        <taxon>PACMAD clade</taxon>
        <taxon>Panicoideae</taxon>
        <taxon>Panicodae</taxon>
        <taxon>Paniceae</taxon>
        <taxon>Anthephorinae</taxon>
        <taxon>Digitaria</taxon>
    </lineage>
</organism>
<accession>A0A835DYG5</accession>
<dbReference type="PANTHER" id="PTHR33326:SF4">
    <property type="entry name" value="OS08G0495300 PROTEIN"/>
    <property type="match status" value="1"/>
</dbReference>
<dbReference type="EMBL" id="JACEFO010002629">
    <property type="protein sequence ID" value="KAF8653163.1"/>
    <property type="molecule type" value="Genomic_DNA"/>
</dbReference>
<dbReference type="Proteomes" id="UP000636709">
    <property type="component" value="Unassembled WGS sequence"/>
</dbReference>
<evidence type="ECO:0000313" key="3">
    <source>
        <dbReference type="Proteomes" id="UP000636709"/>
    </source>
</evidence>
<proteinExistence type="predicted"/>
<reference evidence="2" key="1">
    <citation type="submission" date="2020-07" db="EMBL/GenBank/DDBJ databases">
        <title>Genome sequence and genetic diversity analysis of an under-domesticated orphan crop, white fonio (Digitaria exilis).</title>
        <authorList>
            <person name="Bennetzen J.L."/>
            <person name="Chen S."/>
            <person name="Ma X."/>
            <person name="Wang X."/>
            <person name="Yssel A.E.J."/>
            <person name="Chaluvadi S.R."/>
            <person name="Johnson M."/>
            <person name="Gangashetty P."/>
            <person name="Hamidou F."/>
            <person name="Sanogo M.D."/>
            <person name="Zwaenepoel A."/>
            <person name="Wallace J."/>
            <person name="Van De Peer Y."/>
            <person name="Van Deynze A."/>
        </authorList>
    </citation>
    <scope>NUCLEOTIDE SEQUENCE</scope>
    <source>
        <tissue evidence="2">Leaves</tissue>
    </source>
</reference>
<dbReference type="Pfam" id="PF12274">
    <property type="entry name" value="DUF3615"/>
    <property type="match status" value="1"/>
</dbReference>
<gene>
    <name evidence="2" type="ORF">HU200_062611</name>
</gene>
<name>A0A835DYG5_9POAL</name>
<evidence type="ECO:0000259" key="1">
    <source>
        <dbReference type="Pfam" id="PF12274"/>
    </source>
</evidence>
<comment type="caution">
    <text evidence="2">The sequence shown here is derived from an EMBL/GenBank/DDBJ whole genome shotgun (WGS) entry which is preliminary data.</text>
</comment>
<dbReference type="InterPro" id="IPR022059">
    <property type="entry name" value="DUF3615"/>
</dbReference>